<evidence type="ECO:0000313" key="2">
    <source>
        <dbReference type="Proteomes" id="UP000052978"/>
    </source>
</evidence>
<protein>
    <submittedName>
        <fullName evidence="1">Uncharacterized protein</fullName>
    </submittedName>
</protein>
<accession>S7PLL5</accession>
<keyword evidence="2" id="KW-1185">Reference proteome</keyword>
<organism evidence="1 2">
    <name type="scientific">Myotis brandtii</name>
    <name type="common">Brandt's bat</name>
    <dbReference type="NCBI Taxonomy" id="109478"/>
    <lineage>
        <taxon>Eukaryota</taxon>
        <taxon>Metazoa</taxon>
        <taxon>Chordata</taxon>
        <taxon>Craniata</taxon>
        <taxon>Vertebrata</taxon>
        <taxon>Euteleostomi</taxon>
        <taxon>Mammalia</taxon>
        <taxon>Eutheria</taxon>
        <taxon>Laurasiatheria</taxon>
        <taxon>Chiroptera</taxon>
        <taxon>Yangochiroptera</taxon>
        <taxon>Vespertilionidae</taxon>
        <taxon>Myotis</taxon>
    </lineage>
</organism>
<proteinExistence type="predicted"/>
<evidence type="ECO:0000313" key="1">
    <source>
        <dbReference type="EMBL" id="EPQ08982.1"/>
    </source>
</evidence>
<sequence>MGRLPPLPPAGPRWDLRFCAWAASWHLREGRLGVLPGAGAEGSCPGTAQACSFSQKFQPFKDQGPERELLQAPGAVFPAWQYRWASRRPSSPLIGSAERHYFRFSWPHLLFFQLPLLGPDLHRPQLTSHGKQLFISSPHTVCHWPPALGLPS</sequence>
<reference evidence="1 2" key="1">
    <citation type="journal article" date="2013" name="Nat. Commun.">
        <title>Genome analysis reveals insights into physiology and longevity of the Brandt's bat Myotis brandtii.</title>
        <authorList>
            <person name="Seim I."/>
            <person name="Fang X."/>
            <person name="Xiong Z."/>
            <person name="Lobanov A.V."/>
            <person name="Huang Z."/>
            <person name="Ma S."/>
            <person name="Feng Y."/>
            <person name="Turanov A.A."/>
            <person name="Zhu Y."/>
            <person name="Lenz T.L."/>
            <person name="Gerashchenko M.V."/>
            <person name="Fan D."/>
            <person name="Hee Yim S."/>
            <person name="Yao X."/>
            <person name="Jordan D."/>
            <person name="Xiong Y."/>
            <person name="Ma Y."/>
            <person name="Lyapunov A.N."/>
            <person name="Chen G."/>
            <person name="Kulakova O.I."/>
            <person name="Sun Y."/>
            <person name="Lee S.G."/>
            <person name="Bronson R.T."/>
            <person name="Moskalev A.A."/>
            <person name="Sunyaev S.R."/>
            <person name="Zhang G."/>
            <person name="Krogh A."/>
            <person name="Wang J."/>
            <person name="Gladyshev V.N."/>
        </authorList>
    </citation>
    <scope>NUCLEOTIDE SEQUENCE [LARGE SCALE GENOMIC DNA]</scope>
</reference>
<dbReference type="Proteomes" id="UP000052978">
    <property type="component" value="Unassembled WGS sequence"/>
</dbReference>
<name>S7PLL5_MYOBR</name>
<gene>
    <name evidence="1" type="ORF">D623_10017099</name>
</gene>
<dbReference type="AlphaFoldDB" id="S7PLL5"/>
<dbReference type="EMBL" id="KE162609">
    <property type="protein sequence ID" value="EPQ08982.1"/>
    <property type="molecule type" value="Genomic_DNA"/>
</dbReference>